<evidence type="ECO:0000313" key="2">
    <source>
        <dbReference type="EMBL" id="QKM62880.1"/>
    </source>
</evidence>
<dbReference type="RefSeq" id="WP_173943039.1">
    <property type="nucleotide sequence ID" value="NZ_CBCSCD010000001.1"/>
</dbReference>
<organism evidence="2 3">
    <name type="scientific">Polynucleobacter antarcticus</name>
    <dbReference type="NCBI Taxonomy" id="1743162"/>
    <lineage>
        <taxon>Bacteria</taxon>
        <taxon>Pseudomonadati</taxon>
        <taxon>Pseudomonadota</taxon>
        <taxon>Betaproteobacteria</taxon>
        <taxon>Burkholderiales</taxon>
        <taxon>Burkholderiaceae</taxon>
        <taxon>Polynucleobacter</taxon>
    </lineage>
</organism>
<evidence type="ECO:0000256" key="1">
    <source>
        <dbReference type="SAM" id="MobiDB-lite"/>
    </source>
</evidence>
<accession>A0A6M9PIZ4</accession>
<feature type="region of interest" description="Disordered" evidence="1">
    <location>
        <begin position="164"/>
        <end position="197"/>
    </location>
</feature>
<dbReference type="EMBL" id="CP028941">
    <property type="protein sequence ID" value="QKM62880.1"/>
    <property type="molecule type" value="Genomic_DNA"/>
</dbReference>
<gene>
    <name evidence="2" type="ORF">DCO16_07310</name>
</gene>
<dbReference type="KEGG" id="pani:DCO16_07310"/>
<protein>
    <submittedName>
        <fullName evidence="2">DUF3306 domain-containing protein</fullName>
    </submittedName>
</protein>
<feature type="region of interest" description="Disordered" evidence="1">
    <location>
        <begin position="1"/>
        <end position="30"/>
    </location>
</feature>
<dbReference type="InterPro" id="IPR021735">
    <property type="entry name" value="DUF3306"/>
</dbReference>
<proteinExistence type="predicted"/>
<reference evidence="2 3" key="1">
    <citation type="submission" date="2018-04" db="EMBL/GenBank/DDBJ databases">
        <title>Polynucleobacter sp. LimPoW16 genome.</title>
        <authorList>
            <person name="Hahn M.W."/>
        </authorList>
    </citation>
    <scope>NUCLEOTIDE SEQUENCE [LARGE SCALE GENOMIC DNA]</scope>
    <source>
        <strain evidence="2 3">LimPoW16</strain>
    </source>
</reference>
<feature type="compositionally biased region" description="Basic and acidic residues" evidence="1">
    <location>
        <begin position="13"/>
        <end position="29"/>
    </location>
</feature>
<name>A0A6M9PIZ4_9BURK</name>
<keyword evidence="3" id="KW-1185">Reference proteome</keyword>
<dbReference type="AlphaFoldDB" id="A0A6M9PIZ4"/>
<dbReference type="Proteomes" id="UP000500806">
    <property type="component" value="Chromosome"/>
</dbReference>
<evidence type="ECO:0000313" key="3">
    <source>
        <dbReference type="Proteomes" id="UP000500806"/>
    </source>
</evidence>
<sequence>MADGFLNRWSRRKAGEQIEPDKKSVDTTKQDLAINNDAIANAPQQEELPPVITLDDVEKIDRFAPDFSAFIQPGVDPAVQQAAMKKMFSDPHFNIMDGLDIYIGDYSKPDPIPLEMLKRMVQSDMLNIFRKDDEVDQDAKKLPETANADAVPSTEAAVLIEDQHLPPVQETDLTSEELTPDSGLDSITTVPVDKKTT</sequence>
<dbReference type="Pfam" id="PF11748">
    <property type="entry name" value="DUF3306"/>
    <property type="match status" value="1"/>
</dbReference>